<dbReference type="PANTHER" id="PTHR16305">
    <property type="entry name" value="TESTICULAR SOLUBLE ADENYLYL CYCLASE"/>
    <property type="match status" value="1"/>
</dbReference>
<dbReference type="SUPFAM" id="SSF52540">
    <property type="entry name" value="P-loop containing nucleoside triphosphate hydrolases"/>
    <property type="match status" value="1"/>
</dbReference>
<accession>A0A1I1ALE4</accession>
<dbReference type="Pfam" id="PF00196">
    <property type="entry name" value="GerE"/>
    <property type="match status" value="1"/>
</dbReference>
<dbReference type="SUPFAM" id="SSF46894">
    <property type="entry name" value="C-terminal effector domain of the bipartite response regulators"/>
    <property type="match status" value="1"/>
</dbReference>
<dbReference type="STRING" id="490629.SAMN05216266_109152"/>
<feature type="domain" description="HTH luxR-type" evidence="3">
    <location>
        <begin position="881"/>
        <end position="943"/>
    </location>
</feature>
<evidence type="ECO:0000256" key="2">
    <source>
        <dbReference type="ARBA" id="ARBA00022840"/>
    </source>
</evidence>
<dbReference type="PRINTS" id="PR00038">
    <property type="entry name" value="HTHLUXR"/>
</dbReference>
<evidence type="ECO:0000256" key="1">
    <source>
        <dbReference type="ARBA" id="ARBA00022741"/>
    </source>
</evidence>
<keyword evidence="5" id="KW-1185">Reference proteome</keyword>
<proteinExistence type="predicted"/>
<dbReference type="InterPro" id="IPR011990">
    <property type="entry name" value="TPR-like_helical_dom_sf"/>
</dbReference>
<evidence type="ECO:0000313" key="4">
    <source>
        <dbReference type="EMBL" id="SFB37308.1"/>
    </source>
</evidence>
<dbReference type="InterPro" id="IPR036388">
    <property type="entry name" value="WH-like_DNA-bd_sf"/>
</dbReference>
<sequence length="943" mass="100178">MTPGGRAVTLSPMVATGMDTRADPLPAVFGRARELARLTGLVDRAREGHGSAVVLLGEAGSGRTALLDALHPAAPATRVLDTCGVGSESALPFAGLHRLLLSMPTDVSRLPPPLRRSLAPALGPTGPTGPASGIDDFGLHAAFHHLLTESAEPNSVTVCRVDDAHLLDHASLSALAFTARRLAGTRTVLVFTAEQGPEWTGADLLDRIPRLRLRALDDDAAEAILRDRLPYDLGSERSGQLLDLCCGNPLALTEVAEALDIEGAGALTALPRSLPANSRLRRSVRRRLLRLSSDARRVVAMVAADGALDLDVLLSASAKAGIAPDGLDEGRQAGLLVVTDGVVRVRGRLLDGVLRAELDLGEAQEAHRLLTDVANPETDRYRWTWHRAALASTDAAGIATELDHAAALARESHDYLASSRASERAAVLGAPGEERARRLISASADYWAAGRPRRCRALLREAEPLARSAGLRGAAALLNGEIELRSGSPAAAASDLLVTARQFAGTHRSLAVETLVLAGEANCVAGDNAGYCATAEDAARLRTSDEAPATGLVLDHFAGMAATFRGEHGKAEGALRRVVAFADATDHPVAKILASQAAYTLGESSTAHELALRAVTHARATGDQTQVPWAMVYASLAALLSDRYSAAASSSLEGLRTAQALGQRNCAIDHLCILALLSALQGDHETAAVRLDAAAHGVAERGLGRPSAFGSWAAACADLAVGRPADALDRLRLLSSGENHRYSSIRAMAIPHFVEAAVRCGERRRAERALGSFDSWAGSTGGPARRALAHRCHALLADSATAAAEHYLEAIRLHRNSNTSFELARTELFYAHQLRRDRKPGQAREYLRESLKIFQGAGARYWVHRTQAELRACGDPVRGESSPATTDLTPQQSEISRLVAEGATNREIATQLFISHRTVDYHLRNIFAKLGVRSRVELAKLFR</sequence>
<dbReference type="Gene3D" id="1.10.10.10">
    <property type="entry name" value="Winged helix-like DNA-binding domain superfamily/Winged helix DNA-binding domain"/>
    <property type="match status" value="1"/>
</dbReference>
<gene>
    <name evidence="4" type="ORF">SAMN05216266_109152</name>
</gene>
<dbReference type="AlphaFoldDB" id="A0A1I1ALE4"/>
<name>A0A1I1ALE4_9PSEU</name>
<keyword evidence="1" id="KW-0547">Nucleotide-binding</keyword>
<reference evidence="5" key="1">
    <citation type="submission" date="2016-10" db="EMBL/GenBank/DDBJ databases">
        <authorList>
            <person name="Varghese N."/>
            <person name="Submissions S."/>
        </authorList>
    </citation>
    <scope>NUCLEOTIDE SEQUENCE [LARGE SCALE GENOMIC DNA]</scope>
    <source>
        <strain evidence="5">CGMCC 4.3568</strain>
    </source>
</reference>
<dbReference type="PROSITE" id="PS50043">
    <property type="entry name" value="HTH_LUXR_2"/>
    <property type="match status" value="1"/>
</dbReference>
<dbReference type="InterPro" id="IPR041664">
    <property type="entry name" value="AAA_16"/>
</dbReference>
<dbReference type="GO" id="GO:0006355">
    <property type="term" value="P:regulation of DNA-templated transcription"/>
    <property type="evidence" value="ECO:0007669"/>
    <property type="project" value="InterPro"/>
</dbReference>
<dbReference type="GO" id="GO:0004016">
    <property type="term" value="F:adenylate cyclase activity"/>
    <property type="evidence" value="ECO:0007669"/>
    <property type="project" value="TreeGrafter"/>
</dbReference>
<organism evidence="4 5">
    <name type="scientific">Amycolatopsis marina</name>
    <dbReference type="NCBI Taxonomy" id="490629"/>
    <lineage>
        <taxon>Bacteria</taxon>
        <taxon>Bacillati</taxon>
        <taxon>Actinomycetota</taxon>
        <taxon>Actinomycetes</taxon>
        <taxon>Pseudonocardiales</taxon>
        <taxon>Pseudonocardiaceae</taxon>
        <taxon>Amycolatopsis</taxon>
    </lineage>
</organism>
<dbReference type="SUPFAM" id="SSF48452">
    <property type="entry name" value="TPR-like"/>
    <property type="match status" value="1"/>
</dbReference>
<dbReference type="CDD" id="cd06170">
    <property type="entry name" value="LuxR_C_like"/>
    <property type="match status" value="1"/>
</dbReference>
<dbReference type="InterPro" id="IPR027417">
    <property type="entry name" value="P-loop_NTPase"/>
</dbReference>
<dbReference type="GO" id="GO:0005524">
    <property type="term" value="F:ATP binding"/>
    <property type="evidence" value="ECO:0007669"/>
    <property type="project" value="UniProtKB-KW"/>
</dbReference>
<dbReference type="PANTHER" id="PTHR16305:SF35">
    <property type="entry name" value="TRANSCRIPTIONAL ACTIVATOR DOMAIN"/>
    <property type="match status" value="1"/>
</dbReference>
<dbReference type="InterPro" id="IPR016032">
    <property type="entry name" value="Sig_transdc_resp-reg_C-effctor"/>
</dbReference>
<dbReference type="PROSITE" id="PS00622">
    <property type="entry name" value="HTH_LUXR_1"/>
    <property type="match status" value="1"/>
</dbReference>
<protein>
    <submittedName>
        <fullName evidence="4">AAA ATPase domain-containing protein</fullName>
    </submittedName>
</protein>
<dbReference type="EMBL" id="FOKG01000009">
    <property type="protein sequence ID" value="SFB37308.1"/>
    <property type="molecule type" value="Genomic_DNA"/>
</dbReference>
<keyword evidence="2" id="KW-0067">ATP-binding</keyword>
<dbReference type="Pfam" id="PF13191">
    <property type="entry name" value="AAA_16"/>
    <property type="match status" value="1"/>
</dbReference>
<dbReference type="SMART" id="SM00421">
    <property type="entry name" value="HTH_LUXR"/>
    <property type="match status" value="1"/>
</dbReference>
<evidence type="ECO:0000259" key="3">
    <source>
        <dbReference type="PROSITE" id="PS50043"/>
    </source>
</evidence>
<dbReference type="Proteomes" id="UP000243799">
    <property type="component" value="Unassembled WGS sequence"/>
</dbReference>
<evidence type="ECO:0000313" key="5">
    <source>
        <dbReference type="Proteomes" id="UP000243799"/>
    </source>
</evidence>
<dbReference type="GO" id="GO:0003677">
    <property type="term" value="F:DNA binding"/>
    <property type="evidence" value="ECO:0007669"/>
    <property type="project" value="InterPro"/>
</dbReference>
<dbReference type="InterPro" id="IPR000792">
    <property type="entry name" value="Tscrpt_reg_LuxR_C"/>
</dbReference>
<dbReference type="GO" id="GO:0005737">
    <property type="term" value="C:cytoplasm"/>
    <property type="evidence" value="ECO:0007669"/>
    <property type="project" value="TreeGrafter"/>
</dbReference>